<comment type="caution">
    <text evidence="11">The sequence shown here is derived from an EMBL/GenBank/DDBJ whole genome shotgun (WGS) entry which is preliminary data.</text>
</comment>
<evidence type="ECO:0000256" key="7">
    <source>
        <dbReference type="ARBA" id="ARBA00023118"/>
    </source>
</evidence>
<dbReference type="EMBL" id="JAXUIA010000003">
    <property type="protein sequence ID" value="MEA0975961.1"/>
    <property type="molecule type" value="Genomic_DNA"/>
</dbReference>
<organism evidence="11 12">
    <name type="scientific">Lysinibacillus irui</name>
    <dbReference type="NCBI Taxonomy" id="2998077"/>
    <lineage>
        <taxon>Bacteria</taxon>
        <taxon>Bacillati</taxon>
        <taxon>Bacillota</taxon>
        <taxon>Bacilli</taxon>
        <taxon>Bacillales</taxon>
        <taxon>Bacillaceae</taxon>
        <taxon>Lysinibacillus</taxon>
    </lineage>
</organism>
<evidence type="ECO:0000256" key="5">
    <source>
        <dbReference type="ARBA" id="ARBA00022842"/>
    </source>
</evidence>
<keyword evidence="12" id="KW-1185">Reference proteome</keyword>
<dbReference type="RefSeq" id="WP_322611091.1">
    <property type="nucleotide sequence ID" value="NZ_JAXLNX010000006.1"/>
</dbReference>
<comment type="catalytic activity">
    <reaction evidence="9">
        <text>DNA(n) + a 2'-deoxyribonucleoside 5'-triphosphate = DNA(n+1) + diphosphate</text>
        <dbReference type="Rhea" id="RHEA:22508"/>
        <dbReference type="Rhea" id="RHEA-COMP:17339"/>
        <dbReference type="Rhea" id="RHEA-COMP:17340"/>
        <dbReference type="ChEBI" id="CHEBI:33019"/>
        <dbReference type="ChEBI" id="CHEBI:61560"/>
        <dbReference type="ChEBI" id="CHEBI:173112"/>
        <dbReference type="EC" id="2.7.7.49"/>
    </reaction>
</comment>
<evidence type="ECO:0000313" key="11">
    <source>
        <dbReference type="EMBL" id="MEA0975961.1"/>
    </source>
</evidence>
<dbReference type="Pfam" id="PF00078">
    <property type="entry name" value="RVT_1"/>
    <property type="match status" value="1"/>
</dbReference>
<evidence type="ECO:0000256" key="3">
    <source>
        <dbReference type="ARBA" id="ARBA00022695"/>
    </source>
</evidence>
<accession>A0ABU5NIV2</accession>
<keyword evidence="6 11" id="KW-0695">RNA-directed DNA polymerase</keyword>
<dbReference type="Proteomes" id="UP001289615">
    <property type="component" value="Unassembled WGS sequence"/>
</dbReference>
<dbReference type="CDD" id="cd03487">
    <property type="entry name" value="RT_Bac_retron_II"/>
    <property type="match status" value="1"/>
</dbReference>
<evidence type="ECO:0000313" key="12">
    <source>
        <dbReference type="Proteomes" id="UP001289615"/>
    </source>
</evidence>
<gene>
    <name evidence="11" type="ORF">U6C28_06570</name>
</gene>
<keyword evidence="4" id="KW-0479">Metal-binding</keyword>
<evidence type="ECO:0000256" key="2">
    <source>
        <dbReference type="ARBA" id="ARBA00022679"/>
    </source>
</evidence>
<evidence type="ECO:0000256" key="9">
    <source>
        <dbReference type="ARBA" id="ARBA00048173"/>
    </source>
</evidence>
<keyword evidence="7" id="KW-0051">Antiviral defense</keyword>
<name>A0ABU5NIV2_9BACI</name>
<dbReference type="SUPFAM" id="SSF56672">
    <property type="entry name" value="DNA/RNA polymerases"/>
    <property type="match status" value="1"/>
</dbReference>
<feature type="domain" description="Reverse transcriptase" evidence="10">
    <location>
        <begin position="1"/>
        <end position="238"/>
    </location>
</feature>
<protein>
    <recommendedName>
        <fullName evidence="1">RNA-directed DNA polymerase</fullName>
        <ecNumber evidence="1">2.7.7.49</ecNumber>
    </recommendedName>
</protein>
<dbReference type="InterPro" id="IPR043502">
    <property type="entry name" value="DNA/RNA_pol_sf"/>
</dbReference>
<dbReference type="GO" id="GO:0003964">
    <property type="term" value="F:RNA-directed DNA polymerase activity"/>
    <property type="evidence" value="ECO:0007669"/>
    <property type="project" value="UniProtKB-KW"/>
</dbReference>
<dbReference type="InterPro" id="IPR000477">
    <property type="entry name" value="RT_dom"/>
</dbReference>
<sequence>MDYTQTKFYGLSNKKYLAKLLYMDKAKLKNVSKVYTPIKFESEVNRKTRILYDQHPEYKKILKRIVNLLYKIEVPEYAFGGIKKRNYIDNAKVHKDNKFLLILDISNFFPSTSDSFVYNFFYHKLQMQPDIAKILTNLVTVPLEKGEGRYLPQGFPTSPIMSLLAYIDMYEEIAEIAEKNNLKFSCYYDDFTLSSDKFISKSLKRSISRIIQKYGFKVHPKKSKLMIKRYTKVTGVIIEEGNIKAPKSLFKKLHEAFNKLKIMDKQNESYLFEDYINTCNKVQGLIAAIKSIEPNRNLKMYSNMLKYMRKKYDIPYSRISISSSFKTPEAKLIGINKS</sequence>
<keyword evidence="2 11" id="KW-0808">Transferase</keyword>
<evidence type="ECO:0000256" key="1">
    <source>
        <dbReference type="ARBA" id="ARBA00012493"/>
    </source>
</evidence>
<dbReference type="InterPro" id="IPR051083">
    <property type="entry name" value="GrpII_Intron_Splice-Mob/Def"/>
</dbReference>
<dbReference type="PANTHER" id="PTHR34047:SF7">
    <property type="entry name" value="RNA-DIRECTED DNA POLYMERASE"/>
    <property type="match status" value="1"/>
</dbReference>
<keyword evidence="3 11" id="KW-0548">Nucleotidyltransferase</keyword>
<proteinExistence type="inferred from homology"/>
<keyword evidence="5" id="KW-0460">Magnesium</keyword>
<evidence type="ECO:0000256" key="6">
    <source>
        <dbReference type="ARBA" id="ARBA00022918"/>
    </source>
</evidence>
<dbReference type="InterPro" id="IPR000123">
    <property type="entry name" value="Reverse_transcriptase_msDNA"/>
</dbReference>
<reference evidence="11 12" key="1">
    <citation type="submission" date="2023-12" db="EMBL/GenBank/DDBJ databases">
        <title>Genome comparison identifies genes involved in endophytic behavior of Lysinibacillus irui and provides insights into its role as a plant-growth promoting bacterium.</title>
        <authorList>
            <person name="Hilario S."/>
            <person name="Matos I."/>
            <person name="Goncalves M.F.M."/>
            <person name="Pardo C.A."/>
            <person name="Santos M.J."/>
        </authorList>
    </citation>
    <scope>NUCLEOTIDE SEQUENCE [LARGE SCALE GENOMIC DNA]</scope>
    <source>
        <strain evidence="11 12">B3</strain>
    </source>
</reference>
<evidence type="ECO:0000256" key="8">
    <source>
        <dbReference type="ARBA" id="ARBA00034120"/>
    </source>
</evidence>
<dbReference type="EC" id="2.7.7.49" evidence="1"/>
<evidence type="ECO:0000259" key="10">
    <source>
        <dbReference type="PROSITE" id="PS50878"/>
    </source>
</evidence>
<dbReference type="PROSITE" id="PS50878">
    <property type="entry name" value="RT_POL"/>
    <property type="match status" value="1"/>
</dbReference>
<dbReference type="PANTHER" id="PTHR34047">
    <property type="entry name" value="NUCLEAR INTRON MATURASE 1, MITOCHONDRIAL-RELATED"/>
    <property type="match status" value="1"/>
</dbReference>
<comment type="similarity">
    <text evidence="8">Belongs to the bacterial reverse transcriptase family.</text>
</comment>
<evidence type="ECO:0000256" key="4">
    <source>
        <dbReference type="ARBA" id="ARBA00022723"/>
    </source>
</evidence>